<dbReference type="EMBL" id="LRIE01000045">
    <property type="protein sequence ID" value="KZM36649.1"/>
    <property type="molecule type" value="Genomic_DNA"/>
</dbReference>
<protein>
    <recommendedName>
        <fullName evidence="1">Flavodoxin-like domain-containing protein</fullName>
    </recommendedName>
</protein>
<dbReference type="AlphaFoldDB" id="A0A163SQ05"/>
<dbReference type="InterPro" id="IPR029039">
    <property type="entry name" value="Flavoprotein-like_sf"/>
</dbReference>
<sequence length="176" mass="18755">MEAVVIYESMFGNTAEIARAVAGGLSEQLDVRTVEVSSRTPGDDVLGADLIVIGGPTHAFGMSRLASREEAAGRRPGNPTVDRGIREWLDALADDASGRFGATFDTRVKAVKHLPGSAARAADRVARRHGLSPADSPHSFYVEGMEGPLCPGEVERAREWGRELGRTALLARQSTS</sequence>
<evidence type="ECO:0000313" key="3">
    <source>
        <dbReference type="Proteomes" id="UP000076447"/>
    </source>
</evidence>
<feature type="domain" description="Flavodoxin-like" evidence="1">
    <location>
        <begin position="3"/>
        <end position="165"/>
    </location>
</feature>
<proteinExistence type="predicted"/>
<dbReference type="Proteomes" id="UP000076447">
    <property type="component" value="Unassembled WGS sequence"/>
</dbReference>
<dbReference type="PROSITE" id="PS00201">
    <property type="entry name" value="FLAVODOXIN"/>
    <property type="match status" value="1"/>
</dbReference>
<organism evidence="2 3">
    <name type="scientific">Oerskovia enterophila</name>
    <dbReference type="NCBI Taxonomy" id="43678"/>
    <lineage>
        <taxon>Bacteria</taxon>
        <taxon>Bacillati</taxon>
        <taxon>Actinomycetota</taxon>
        <taxon>Actinomycetes</taxon>
        <taxon>Micrococcales</taxon>
        <taxon>Cellulomonadaceae</taxon>
        <taxon>Oerskovia</taxon>
    </lineage>
</organism>
<dbReference type="PROSITE" id="PS50902">
    <property type="entry name" value="FLAVODOXIN_LIKE"/>
    <property type="match status" value="1"/>
</dbReference>
<dbReference type="STRING" id="43678.OJAG_06340"/>
<accession>A0A163SQ05</accession>
<dbReference type="InterPro" id="IPR001226">
    <property type="entry name" value="Flavodoxin_CS"/>
</dbReference>
<dbReference type="RefSeq" id="WP_068707112.1">
    <property type="nucleotide sequence ID" value="NZ_LRIE01000045.1"/>
</dbReference>
<dbReference type="OrthoDB" id="3253043at2"/>
<dbReference type="GO" id="GO:0010181">
    <property type="term" value="F:FMN binding"/>
    <property type="evidence" value="ECO:0007669"/>
    <property type="project" value="InterPro"/>
</dbReference>
<dbReference type="SUPFAM" id="SSF52218">
    <property type="entry name" value="Flavoproteins"/>
    <property type="match status" value="1"/>
</dbReference>
<dbReference type="InterPro" id="IPR008254">
    <property type="entry name" value="Flavodoxin/NO_synth"/>
</dbReference>
<dbReference type="Gene3D" id="3.40.50.360">
    <property type="match status" value="1"/>
</dbReference>
<comment type="caution">
    <text evidence="2">The sequence shown here is derived from an EMBL/GenBank/DDBJ whole genome shotgun (WGS) entry which is preliminary data.</text>
</comment>
<dbReference type="GO" id="GO:0009055">
    <property type="term" value="F:electron transfer activity"/>
    <property type="evidence" value="ECO:0007669"/>
    <property type="project" value="InterPro"/>
</dbReference>
<gene>
    <name evidence="2" type="ORF">OJAG_06340</name>
</gene>
<name>A0A163SQ05_9CELL</name>
<dbReference type="PATRIC" id="fig|43678.3.peg.669"/>
<reference evidence="2 3" key="1">
    <citation type="submission" date="2016-01" db="EMBL/GenBank/DDBJ databases">
        <title>Genome sequence of Oerskovia enterophila VJag, an agar and cellulose degrading bacterium.</title>
        <authorList>
            <person name="Poehlein A."/>
            <person name="Jag V."/>
            <person name="Bengelsdorf F."/>
            <person name="Duerre P."/>
            <person name="Daniel R."/>
        </authorList>
    </citation>
    <scope>NUCLEOTIDE SEQUENCE [LARGE SCALE GENOMIC DNA]</scope>
    <source>
        <strain evidence="2 3">VJag</strain>
    </source>
</reference>
<dbReference type="Pfam" id="PF00258">
    <property type="entry name" value="Flavodoxin_1"/>
    <property type="match status" value="1"/>
</dbReference>
<evidence type="ECO:0000259" key="1">
    <source>
        <dbReference type="PROSITE" id="PS50902"/>
    </source>
</evidence>
<evidence type="ECO:0000313" key="2">
    <source>
        <dbReference type="EMBL" id="KZM36649.1"/>
    </source>
</evidence>